<dbReference type="OrthoDB" id="242279at2"/>
<keyword evidence="1" id="KW-0732">Signal</keyword>
<sequence length="336" mass="36967" precursor="true">MIERPRCLPGLSLLAWSVAVLMWGPAANITAADFKDPTAKPEATEKGLGFAQHADRLTITAAGRPLAEFVFDDPLIRRPYVANVRLKSQRQVTRRHPPVEGKDATDHADMHPGIWLAFGDISGHDFWRNQGRIEHLRFVQPPAIDNGIVRFTTESRFVGKEGEALGRMLNRLTARESTSGWRLTWETTLSADSGELVLGDQEEMGFGARVATEMTQKNGGVIRNSEGQQTANATWGQPAAWCDYSGVVDGVPCGVTLMSGPVNFRRSWWHNRDYGVFVANPFGRAAMKQGERSRIVVKAGEPLTLLFAAAFHEGTAHSPAAEYDAFVQSLQTAPEK</sequence>
<dbReference type="Pfam" id="PF14100">
    <property type="entry name" value="DUF6807"/>
    <property type="match status" value="1"/>
</dbReference>
<evidence type="ECO:0000256" key="1">
    <source>
        <dbReference type="SAM" id="SignalP"/>
    </source>
</evidence>
<name>A0A517SMX1_9PLAN</name>
<dbReference type="Proteomes" id="UP000315700">
    <property type="component" value="Chromosome"/>
</dbReference>
<gene>
    <name evidence="2" type="ORF">Pan44_55410</name>
</gene>
<dbReference type="EMBL" id="CP036271">
    <property type="protein sequence ID" value="QDT57472.1"/>
    <property type="molecule type" value="Genomic_DNA"/>
</dbReference>
<dbReference type="AlphaFoldDB" id="A0A517SMX1"/>
<proteinExistence type="predicted"/>
<evidence type="ECO:0000313" key="3">
    <source>
        <dbReference type="Proteomes" id="UP000315700"/>
    </source>
</evidence>
<dbReference type="InterPro" id="IPR029475">
    <property type="entry name" value="DUF6807"/>
</dbReference>
<feature type="chain" id="PRO_5021971605" description="Methane oxygenase PmoA" evidence="1">
    <location>
        <begin position="32"/>
        <end position="336"/>
    </location>
</feature>
<evidence type="ECO:0008006" key="4">
    <source>
        <dbReference type="Google" id="ProtNLM"/>
    </source>
</evidence>
<keyword evidence="3" id="KW-1185">Reference proteome</keyword>
<dbReference type="RefSeq" id="WP_145034819.1">
    <property type="nucleotide sequence ID" value="NZ_CP036271.1"/>
</dbReference>
<dbReference type="KEGG" id="ccos:Pan44_55410"/>
<evidence type="ECO:0000313" key="2">
    <source>
        <dbReference type="EMBL" id="QDT57472.1"/>
    </source>
</evidence>
<accession>A0A517SMX1</accession>
<organism evidence="2 3">
    <name type="scientific">Caulifigura coniformis</name>
    <dbReference type="NCBI Taxonomy" id="2527983"/>
    <lineage>
        <taxon>Bacteria</taxon>
        <taxon>Pseudomonadati</taxon>
        <taxon>Planctomycetota</taxon>
        <taxon>Planctomycetia</taxon>
        <taxon>Planctomycetales</taxon>
        <taxon>Planctomycetaceae</taxon>
        <taxon>Caulifigura</taxon>
    </lineage>
</organism>
<dbReference type="InParanoid" id="A0A517SMX1"/>
<feature type="signal peptide" evidence="1">
    <location>
        <begin position="1"/>
        <end position="31"/>
    </location>
</feature>
<protein>
    <recommendedName>
        <fullName evidence="4">Methane oxygenase PmoA</fullName>
    </recommendedName>
</protein>
<reference evidence="2 3" key="1">
    <citation type="submission" date="2019-02" db="EMBL/GenBank/DDBJ databases">
        <title>Deep-cultivation of Planctomycetes and their phenomic and genomic characterization uncovers novel biology.</title>
        <authorList>
            <person name="Wiegand S."/>
            <person name="Jogler M."/>
            <person name="Boedeker C."/>
            <person name="Pinto D."/>
            <person name="Vollmers J."/>
            <person name="Rivas-Marin E."/>
            <person name="Kohn T."/>
            <person name="Peeters S.H."/>
            <person name="Heuer A."/>
            <person name="Rast P."/>
            <person name="Oberbeckmann S."/>
            <person name="Bunk B."/>
            <person name="Jeske O."/>
            <person name="Meyerdierks A."/>
            <person name="Storesund J.E."/>
            <person name="Kallscheuer N."/>
            <person name="Luecker S."/>
            <person name="Lage O.M."/>
            <person name="Pohl T."/>
            <person name="Merkel B.J."/>
            <person name="Hornburger P."/>
            <person name="Mueller R.-W."/>
            <person name="Bruemmer F."/>
            <person name="Labrenz M."/>
            <person name="Spormann A.M."/>
            <person name="Op den Camp H."/>
            <person name="Overmann J."/>
            <person name="Amann R."/>
            <person name="Jetten M.S.M."/>
            <person name="Mascher T."/>
            <person name="Medema M.H."/>
            <person name="Devos D.P."/>
            <person name="Kaster A.-K."/>
            <person name="Ovreas L."/>
            <person name="Rohde M."/>
            <person name="Galperin M.Y."/>
            <person name="Jogler C."/>
        </authorList>
    </citation>
    <scope>NUCLEOTIDE SEQUENCE [LARGE SCALE GENOMIC DNA]</scope>
    <source>
        <strain evidence="2 3">Pan44</strain>
    </source>
</reference>